<dbReference type="AlphaFoldDB" id="F4WBP6"/>
<evidence type="ECO:0000256" key="1">
    <source>
        <dbReference type="SAM" id="MobiDB-lite"/>
    </source>
</evidence>
<proteinExistence type="predicted"/>
<feature type="region of interest" description="Disordered" evidence="1">
    <location>
        <begin position="60"/>
        <end position="97"/>
    </location>
</feature>
<name>F4WBP6_ACREC</name>
<evidence type="ECO:0000313" key="2">
    <source>
        <dbReference type="EMBL" id="EGI68324.1"/>
    </source>
</evidence>
<feature type="compositionally biased region" description="Basic and acidic residues" evidence="1">
    <location>
        <begin position="70"/>
        <end position="97"/>
    </location>
</feature>
<evidence type="ECO:0000313" key="3">
    <source>
        <dbReference type="Proteomes" id="UP000007755"/>
    </source>
</evidence>
<dbReference type="EMBL" id="GL888066">
    <property type="protein sequence ID" value="EGI68324.1"/>
    <property type="molecule type" value="Genomic_DNA"/>
</dbReference>
<protein>
    <submittedName>
        <fullName evidence="2">Uncharacterized protein</fullName>
    </submittedName>
</protein>
<reference evidence="2" key="1">
    <citation type="submission" date="2011-02" db="EMBL/GenBank/DDBJ databases">
        <title>The genome of the leaf-cutting ant Acromyrmex echinatior suggests key adaptations to social evolution and fungus farming.</title>
        <authorList>
            <person name="Nygaard S."/>
            <person name="Zhang G."/>
        </authorList>
    </citation>
    <scope>NUCLEOTIDE SEQUENCE</scope>
</reference>
<dbReference type="InParanoid" id="F4WBP6"/>
<sequence>MHPLEENIRSFSNVELVIGHDATRKRHLFAGTSSGSRQHTHCTLVAFMQIMEREEKEEIRKVQSKTQSETMHRDGMSARKSHLETPRPDTIRHDTTRHDTTRHDTTIYGSLERKVLIRSLIVMTYRE</sequence>
<keyword evidence="3" id="KW-1185">Reference proteome</keyword>
<accession>F4WBP6</accession>
<organism evidence="3">
    <name type="scientific">Acromyrmex echinatior</name>
    <name type="common">Panamanian leafcutter ant</name>
    <name type="synonym">Acromyrmex octospinosus echinatior</name>
    <dbReference type="NCBI Taxonomy" id="103372"/>
    <lineage>
        <taxon>Eukaryota</taxon>
        <taxon>Metazoa</taxon>
        <taxon>Ecdysozoa</taxon>
        <taxon>Arthropoda</taxon>
        <taxon>Hexapoda</taxon>
        <taxon>Insecta</taxon>
        <taxon>Pterygota</taxon>
        <taxon>Neoptera</taxon>
        <taxon>Endopterygota</taxon>
        <taxon>Hymenoptera</taxon>
        <taxon>Apocrita</taxon>
        <taxon>Aculeata</taxon>
        <taxon>Formicoidea</taxon>
        <taxon>Formicidae</taxon>
        <taxon>Myrmicinae</taxon>
        <taxon>Acromyrmex</taxon>
    </lineage>
</organism>
<gene>
    <name evidence="2" type="ORF">G5I_02965</name>
</gene>
<dbReference type="Proteomes" id="UP000007755">
    <property type="component" value="Unassembled WGS sequence"/>
</dbReference>